<comment type="caution">
    <text evidence="11">The sequence shown here is derived from an EMBL/GenBank/DDBJ whole genome shotgun (WGS) entry which is preliminary data.</text>
</comment>
<evidence type="ECO:0000259" key="10">
    <source>
        <dbReference type="PROSITE" id="PS50929"/>
    </source>
</evidence>
<dbReference type="AlphaFoldDB" id="A0A917G296"/>
<dbReference type="PANTHER" id="PTHR43394">
    <property type="entry name" value="ATP-DEPENDENT PERMEASE MDL1, MITOCHONDRIAL"/>
    <property type="match status" value="1"/>
</dbReference>
<dbReference type="Gene3D" id="1.20.1560.10">
    <property type="entry name" value="ABC transporter type 1, transmembrane domain"/>
    <property type="match status" value="1"/>
</dbReference>
<dbReference type="Gene3D" id="3.40.50.300">
    <property type="entry name" value="P-loop containing nucleotide triphosphate hydrolases"/>
    <property type="match status" value="1"/>
</dbReference>
<feature type="transmembrane region" description="Helical" evidence="8">
    <location>
        <begin position="163"/>
        <end position="181"/>
    </location>
</feature>
<dbReference type="EMBL" id="BMJT01000003">
    <property type="protein sequence ID" value="GGG18370.1"/>
    <property type="molecule type" value="Genomic_DNA"/>
</dbReference>
<keyword evidence="4" id="KW-0547">Nucleotide-binding</keyword>
<sequence>MNRTISDMLLFMYRRVAHQKGILLCSMALLAIVAAIQFSIPQLIQRVIDIAIPQQSMSLLFTYLGGILALAILLSVFNYFSTYLISKVSQTAIVDLRVDFFKHVLKQDYRFFEDQKTGDLMTRFSSDIRTIQDLISPNTLNLIGNVLTFIFIFIFMFVTDWKLTVLIALTFPALYFLNRYFSKHIKQAFRRVRQSTAQINNHLQTSLTSILLIKNFITERFEEKKFEEVNEVNKNNVIAATKLQAGFSPSIEFINYVGMIIVLGYSATQAMKGQVTIGEIMTYLAYLKLLQNPIRSFSAIVSRLQQAIVSYERIMDVYEVAPTVVSPENPKPIAPLTKGITFSNVSFHYFAEQDVLQAINVTLPKGKVTALVGESGSGKTTITRMLARMYDPSIGEILWDDTPIHQFHLTDFRHQIGIVSQDVELIDGTIEENIQYGSPQASQAEIYEAARKAKLLDFIQDLPNGFQTQVGERGIKLSGGQKQRISIARVFLKDAPILILDEATAALDNSSERFIQSSLQHLMAEKTTLVIAHRLSTIHHADMIHVMDKGEIIESGSHKELMARKGNYHTLYEAQFA</sequence>
<keyword evidence="5 11" id="KW-0067">ATP-binding</keyword>
<dbReference type="PROSITE" id="PS00211">
    <property type="entry name" value="ABC_TRANSPORTER_1"/>
    <property type="match status" value="1"/>
</dbReference>
<accession>A0A917G296</accession>
<feature type="domain" description="ABC transmembrane type-1" evidence="10">
    <location>
        <begin position="26"/>
        <end position="306"/>
    </location>
</feature>
<keyword evidence="7 8" id="KW-0472">Membrane</keyword>
<evidence type="ECO:0000313" key="11">
    <source>
        <dbReference type="EMBL" id="GGG18370.1"/>
    </source>
</evidence>
<evidence type="ECO:0000256" key="8">
    <source>
        <dbReference type="SAM" id="Phobius"/>
    </source>
</evidence>
<gene>
    <name evidence="11" type="ORF">GCM10007425_11040</name>
</gene>
<evidence type="ECO:0000256" key="1">
    <source>
        <dbReference type="ARBA" id="ARBA00004651"/>
    </source>
</evidence>
<dbReference type="Pfam" id="PF00005">
    <property type="entry name" value="ABC_tran"/>
    <property type="match status" value="1"/>
</dbReference>
<dbReference type="InterPro" id="IPR027417">
    <property type="entry name" value="P-loop_NTPase"/>
</dbReference>
<keyword evidence="3 8" id="KW-0812">Transmembrane</keyword>
<comment type="similarity">
    <text evidence="2">Belongs to the ABC transporter superfamily.</text>
</comment>
<dbReference type="PROSITE" id="PS50929">
    <property type="entry name" value="ABC_TM1F"/>
    <property type="match status" value="1"/>
</dbReference>
<dbReference type="InterPro" id="IPR039421">
    <property type="entry name" value="Type_1_exporter"/>
</dbReference>
<feature type="transmembrane region" description="Helical" evidence="8">
    <location>
        <begin position="21"/>
        <end position="40"/>
    </location>
</feature>
<comment type="subcellular location">
    <subcellularLocation>
        <location evidence="1">Cell membrane</location>
        <topology evidence="1">Multi-pass membrane protein</topology>
    </subcellularLocation>
</comment>
<dbReference type="SUPFAM" id="SSF90123">
    <property type="entry name" value="ABC transporter transmembrane region"/>
    <property type="match status" value="1"/>
</dbReference>
<dbReference type="GO" id="GO:0016887">
    <property type="term" value="F:ATP hydrolysis activity"/>
    <property type="evidence" value="ECO:0007669"/>
    <property type="project" value="InterPro"/>
</dbReference>
<dbReference type="RefSeq" id="WP_188614030.1">
    <property type="nucleotide sequence ID" value="NZ_BMJT01000003.1"/>
</dbReference>
<dbReference type="FunFam" id="3.40.50.300:FF:000218">
    <property type="entry name" value="Multidrug ABC transporter ATP-binding protein"/>
    <property type="match status" value="1"/>
</dbReference>
<dbReference type="InterPro" id="IPR036640">
    <property type="entry name" value="ABC1_TM_sf"/>
</dbReference>
<reference evidence="11" key="2">
    <citation type="submission" date="2020-09" db="EMBL/GenBank/DDBJ databases">
        <authorList>
            <person name="Sun Q."/>
            <person name="Zhou Y."/>
        </authorList>
    </citation>
    <scope>NUCLEOTIDE SEQUENCE</scope>
    <source>
        <strain evidence="11">CGMCC 1.15760</strain>
    </source>
</reference>
<reference evidence="11" key="1">
    <citation type="journal article" date="2014" name="Int. J. Syst. Evol. Microbiol.">
        <title>Complete genome sequence of Corynebacterium casei LMG S-19264T (=DSM 44701T), isolated from a smear-ripened cheese.</title>
        <authorList>
            <consortium name="US DOE Joint Genome Institute (JGI-PGF)"/>
            <person name="Walter F."/>
            <person name="Albersmeier A."/>
            <person name="Kalinowski J."/>
            <person name="Ruckert C."/>
        </authorList>
    </citation>
    <scope>NUCLEOTIDE SEQUENCE</scope>
    <source>
        <strain evidence="11">CGMCC 1.15760</strain>
    </source>
</reference>
<dbReference type="InterPro" id="IPR017871">
    <property type="entry name" value="ABC_transporter-like_CS"/>
</dbReference>
<dbReference type="PANTHER" id="PTHR43394:SF1">
    <property type="entry name" value="ATP-BINDING CASSETTE SUB-FAMILY B MEMBER 10, MITOCHONDRIAL"/>
    <property type="match status" value="1"/>
</dbReference>
<evidence type="ECO:0000256" key="4">
    <source>
        <dbReference type="ARBA" id="ARBA00022741"/>
    </source>
</evidence>
<feature type="transmembrane region" description="Helical" evidence="8">
    <location>
        <begin position="139"/>
        <end position="157"/>
    </location>
</feature>
<evidence type="ECO:0000256" key="6">
    <source>
        <dbReference type="ARBA" id="ARBA00022989"/>
    </source>
</evidence>
<name>A0A917G296_9BACI</name>
<feature type="domain" description="ABC transporter" evidence="9">
    <location>
        <begin position="340"/>
        <end position="574"/>
    </location>
</feature>
<dbReference type="SUPFAM" id="SSF52540">
    <property type="entry name" value="P-loop containing nucleoside triphosphate hydrolases"/>
    <property type="match status" value="1"/>
</dbReference>
<evidence type="ECO:0000313" key="12">
    <source>
        <dbReference type="Proteomes" id="UP000616608"/>
    </source>
</evidence>
<dbReference type="GO" id="GO:0005524">
    <property type="term" value="F:ATP binding"/>
    <property type="evidence" value="ECO:0007669"/>
    <property type="project" value="UniProtKB-KW"/>
</dbReference>
<dbReference type="Pfam" id="PF00664">
    <property type="entry name" value="ABC_membrane"/>
    <property type="match status" value="1"/>
</dbReference>
<dbReference type="PROSITE" id="PS50893">
    <property type="entry name" value="ABC_TRANSPORTER_2"/>
    <property type="match status" value="1"/>
</dbReference>
<dbReference type="InterPro" id="IPR003439">
    <property type="entry name" value="ABC_transporter-like_ATP-bd"/>
</dbReference>
<protein>
    <submittedName>
        <fullName evidence="11">Multidrug ABC transporter ATP-binding protein</fullName>
    </submittedName>
</protein>
<evidence type="ECO:0000256" key="3">
    <source>
        <dbReference type="ARBA" id="ARBA00022692"/>
    </source>
</evidence>
<organism evidence="11 12">
    <name type="scientific">Lysinibacillus alkalisoli</name>
    <dbReference type="NCBI Taxonomy" id="1911548"/>
    <lineage>
        <taxon>Bacteria</taxon>
        <taxon>Bacillati</taxon>
        <taxon>Bacillota</taxon>
        <taxon>Bacilli</taxon>
        <taxon>Bacillales</taxon>
        <taxon>Bacillaceae</taxon>
        <taxon>Lysinibacillus</taxon>
    </lineage>
</organism>
<feature type="transmembrane region" description="Helical" evidence="8">
    <location>
        <begin position="60"/>
        <end position="80"/>
    </location>
</feature>
<evidence type="ECO:0000256" key="2">
    <source>
        <dbReference type="ARBA" id="ARBA00005417"/>
    </source>
</evidence>
<dbReference type="InterPro" id="IPR003593">
    <property type="entry name" value="AAA+_ATPase"/>
</dbReference>
<keyword evidence="6 8" id="KW-1133">Transmembrane helix</keyword>
<keyword evidence="12" id="KW-1185">Reference proteome</keyword>
<evidence type="ECO:0000256" key="5">
    <source>
        <dbReference type="ARBA" id="ARBA00022840"/>
    </source>
</evidence>
<proteinExistence type="inferred from homology"/>
<dbReference type="InterPro" id="IPR011527">
    <property type="entry name" value="ABC1_TM_dom"/>
</dbReference>
<dbReference type="CDD" id="cd07346">
    <property type="entry name" value="ABC_6TM_exporters"/>
    <property type="match status" value="1"/>
</dbReference>
<dbReference type="GO" id="GO:0015421">
    <property type="term" value="F:ABC-type oligopeptide transporter activity"/>
    <property type="evidence" value="ECO:0007669"/>
    <property type="project" value="TreeGrafter"/>
</dbReference>
<dbReference type="Proteomes" id="UP000616608">
    <property type="component" value="Unassembled WGS sequence"/>
</dbReference>
<evidence type="ECO:0000256" key="7">
    <source>
        <dbReference type="ARBA" id="ARBA00023136"/>
    </source>
</evidence>
<dbReference type="GO" id="GO:0005886">
    <property type="term" value="C:plasma membrane"/>
    <property type="evidence" value="ECO:0007669"/>
    <property type="project" value="UniProtKB-SubCell"/>
</dbReference>
<dbReference type="SMART" id="SM00382">
    <property type="entry name" value="AAA"/>
    <property type="match status" value="1"/>
</dbReference>
<evidence type="ECO:0000259" key="9">
    <source>
        <dbReference type="PROSITE" id="PS50893"/>
    </source>
</evidence>